<evidence type="ECO:0000313" key="2">
    <source>
        <dbReference type="Proteomes" id="UP000504633"/>
    </source>
</evidence>
<gene>
    <name evidence="3" type="primary">LOC111601989</name>
</gene>
<dbReference type="Pfam" id="PF16025">
    <property type="entry name" value="CaM_bind"/>
    <property type="match status" value="1"/>
</dbReference>
<dbReference type="OrthoDB" id="10028852at2759"/>
<dbReference type="AlphaFoldDB" id="A0A6J1M1F4"/>
<feature type="compositionally biased region" description="Acidic residues" evidence="1">
    <location>
        <begin position="557"/>
        <end position="566"/>
    </location>
</feature>
<accession>A0A6J1M1F4</accession>
<sequence>MEYILEIAEAVDQQSKEEQEEINRFKSVYTINGKAILSPLMTPERRQEMQSLRRAAMAIEDQVEQRAQAPSETKRYTLKHKHVAVGSGCSLMDASTNTEGGSELKQQPLTVVGRIKQQLQLSETLIYDNKCNAIIKFIKPTKSTVKQQMMCEEYLQLKPQQALLIEVGPKYGAMLSTTLAAAESLPKQVPSLPCLPLQSQELATTMSEPNQDGIDKLNQDGKLSNRMQTMRQLLSVAQMLKLSINRRERELLHRAITSPALRPRADNVTPCDHDTYRSERLHPQLWKRYHSYSLNYELGAQEKEVAASAAAAAAAAEPAVVVPRTPTSAATKTSNLNVSSVAPSPSKIQVKQQHSTPDQRTNKSVLSALPKRSSNSKSGKRTPRARSTVSYAAHASSHANAVQQGANDSSTRISSTQRRLSYDPRATIKRAAALRKAESSSSCGRLPTATKSPSNSNVVQAAATAPSAECSTSELIRRKLLDDMEEQHRQRFQHLVSQQAEEQQRMQAEFQSQQQQLMDQMICDLSTMTYDKDEQTDQANSESSSINSLPQSRLDLELDEPETADS</sequence>
<feature type="compositionally biased region" description="Polar residues" evidence="1">
    <location>
        <begin position="439"/>
        <end position="457"/>
    </location>
</feature>
<feature type="compositionally biased region" description="Low complexity" evidence="1">
    <location>
        <begin position="392"/>
        <end position="401"/>
    </location>
</feature>
<reference evidence="3" key="1">
    <citation type="submission" date="2025-08" db="UniProtKB">
        <authorList>
            <consortium name="RefSeq"/>
        </authorList>
    </citation>
    <scope>IDENTIFICATION</scope>
    <source>
        <strain evidence="3">15085-1641.00</strain>
        <tissue evidence="3">Whole body</tissue>
    </source>
</reference>
<keyword evidence="2" id="KW-1185">Reference proteome</keyword>
<feature type="compositionally biased region" description="Polar residues" evidence="1">
    <location>
        <begin position="537"/>
        <end position="551"/>
    </location>
</feature>
<dbReference type="RefSeq" id="XP_023174646.2">
    <property type="nucleotide sequence ID" value="XM_023318878.2"/>
</dbReference>
<feature type="compositionally biased region" description="Polar residues" evidence="1">
    <location>
        <begin position="326"/>
        <end position="365"/>
    </location>
</feature>
<dbReference type="Proteomes" id="UP000504633">
    <property type="component" value="Unplaced"/>
</dbReference>
<feature type="region of interest" description="Disordered" evidence="1">
    <location>
        <begin position="528"/>
        <end position="566"/>
    </location>
</feature>
<proteinExistence type="predicted"/>
<dbReference type="GeneID" id="111601989"/>
<feature type="region of interest" description="Disordered" evidence="1">
    <location>
        <begin position="326"/>
        <end position="423"/>
    </location>
</feature>
<protein>
    <submittedName>
        <fullName evidence="3">Uncharacterized protein LOC111601989</fullName>
    </submittedName>
</protein>
<feature type="region of interest" description="Disordered" evidence="1">
    <location>
        <begin position="436"/>
        <end position="457"/>
    </location>
</feature>
<organism evidence="2 3">
    <name type="scientific">Drosophila hydei</name>
    <name type="common">Fruit fly</name>
    <dbReference type="NCBI Taxonomy" id="7224"/>
    <lineage>
        <taxon>Eukaryota</taxon>
        <taxon>Metazoa</taxon>
        <taxon>Ecdysozoa</taxon>
        <taxon>Arthropoda</taxon>
        <taxon>Hexapoda</taxon>
        <taxon>Insecta</taxon>
        <taxon>Pterygota</taxon>
        <taxon>Neoptera</taxon>
        <taxon>Endopterygota</taxon>
        <taxon>Diptera</taxon>
        <taxon>Brachycera</taxon>
        <taxon>Muscomorpha</taxon>
        <taxon>Ephydroidea</taxon>
        <taxon>Drosophilidae</taxon>
        <taxon>Drosophila</taxon>
    </lineage>
</organism>
<evidence type="ECO:0000256" key="1">
    <source>
        <dbReference type="SAM" id="MobiDB-lite"/>
    </source>
</evidence>
<evidence type="ECO:0000313" key="3">
    <source>
        <dbReference type="RefSeq" id="XP_023174646.2"/>
    </source>
</evidence>
<name>A0A6J1M1F4_DROHY</name>
<dbReference type="KEGG" id="dhe:111601989"/>
<feature type="compositionally biased region" description="Polar residues" evidence="1">
    <location>
        <begin position="402"/>
        <end position="419"/>
    </location>
</feature>
<dbReference type="OMA" id="YDNKCNA"/>